<gene>
    <name evidence="1" type="ORF">K443DRAFT_686555</name>
</gene>
<keyword evidence="2" id="KW-1185">Reference proteome</keyword>
<evidence type="ECO:0000313" key="2">
    <source>
        <dbReference type="Proteomes" id="UP000054477"/>
    </source>
</evidence>
<organism evidence="1 2">
    <name type="scientific">Laccaria amethystina LaAM-08-1</name>
    <dbReference type="NCBI Taxonomy" id="1095629"/>
    <lineage>
        <taxon>Eukaryota</taxon>
        <taxon>Fungi</taxon>
        <taxon>Dikarya</taxon>
        <taxon>Basidiomycota</taxon>
        <taxon>Agaricomycotina</taxon>
        <taxon>Agaricomycetes</taxon>
        <taxon>Agaricomycetidae</taxon>
        <taxon>Agaricales</taxon>
        <taxon>Agaricineae</taxon>
        <taxon>Hydnangiaceae</taxon>
        <taxon>Laccaria</taxon>
    </lineage>
</organism>
<name>A0A0C9WM02_9AGAR</name>
<sequence>MQSAAQRKNIRMFSLNHAKRSTYDCESSHDKAFIVNNLTCACEGYDSLVIPISVTHIGVLNYDRTHCTYFLNPAKPFYDPCQ</sequence>
<dbReference type="EMBL" id="KN839118">
    <property type="protein sequence ID" value="KIJ90750.1"/>
    <property type="molecule type" value="Genomic_DNA"/>
</dbReference>
<reference evidence="2" key="2">
    <citation type="submission" date="2015-01" db="EMBL/GenBank/DDBJ databases">
        <title>Evolutionary Origins and Diversification of the Mycorrhizal Mutualists.</title>
        <authorList>
            <consortium name="DOE Joint Genome Institute"/>
            <consortium name="Mycorrhizal Genomics Consortium"/>
            <person name="Kohler A."/>
            <person name="Kuo A."/>
            <person name="Nagy L.G."/>
            <person name="Floudas D."/>
            <person name="Copeland A."/>
            <person name="Barry K.W."/>
            <person name="Cichocki N."/>
            <person name="Veneault-Fourrey C."/>
            <person name="LaButti K."/>
            <person name="Lindquist E.A."/>
            <person name="Lipzen A."/>
            <person name="Lundell T."/>
            <person name="Morin E."/>
            <person name="Murat C."/>
            <person name="Riley R."/>
            <person name="Ohm R."/>
            <person name="Sun H."/>
            <person name="Tunlid A."/>
            <person name="Henrissat B."/>
            <person name="Grigoriev I.V."/>
            <person name="Hibbett D.S."/>
            <person name="Martin F."/>
        </authorList>
    </citation>
    <scope>NUCLEOTIDE SEQUENCE [LARGE SCALE GENOMIC DNA]</scope>
    <source>
        <strain evidence="2">LaAM-08-1</strain>
    </source>
</reference>
<dbReference type="AlphaFoldDB" id="A0A0C9WM02"/>
<protein>
    <submittedName>
        <fullName evidence="1">Uncharacterized protein</fullName>
    </submittedName>
</protein>
<accession>A0A0C9WM02</accession>
<reference evidence="1 2" key="1">
    <citation type="submission" date="2014-04" db="EMBL/GenBank/DDBJ databases">
        <authorList>
            <consortium name="DOE Joint Genome Institute"/>
            <person name="Kuo A."/>
            <person name="Kohler A."/>
            <person name="Nagy L.G."/>
            <person name="Floudas D."/>
            <person name="Copeland A."/>
            <person name="Barry K.W."/>
            <person name="Cichocki N."/>
            <person name="Veneault-Fourrey C."/>
            <person name="LaButti K."/>
            <person name="Lindquist E.A."/>
            <person name="Lipzen A."/>
            <person name="Lundell T."/>
            <person name="Morin E."/>
            <person name="Murat C."/>
            <person name="Sun H."/>
            <person name="Tunlid A."/>
            <person name="Henrissat B."/>
            <person name="Grigoriev I.V."/>
            <person name="Hibbett D.S."/>
            <person name="Martin F."/>
            <person name="Nordberg H.P."/>
            <person name="Cantor M.N."/>
            <person name="Hua S.X."/>
        </authorList>
    </citation>
    <scope>NUCLEOTIDE SEQUENCE [LARGE SCALE GENOMIC DNA]</scope>
    <source>
        <strain evidence="1 2">LaAM-08-1</strain>
    </source>
</reference>
<evidence type="ECO:0000313" key="1">
    <source>
        <dbReference type="EMBL" id="KIJ90750.1"/>
    </source>
</evidence>
<proteinExistence type="predicted"/>
<dbReference type="Proteomes" id="UP000054477">
    <property type="component" value="Unassembled WGS sequence"/>
</dbReference>
<dbReference type="HOGENOM" id="CLU_2558648_0_0_1"/>